<proteinExistence type="inferred from homology"/>
<dbReference type="GO" id="GO:0005802">
    <property type="term" value="C:trans-Golgi network"/>
    <property type="evidence" value="ECO:0007669"/>
    <property type="project" value="TreeGrafter"/>
</dbReference>
<evidence type="ECO:0008006" key="10">
    <source>
        <dbReference type="Google" id="ProtNLM"/>
    </source>
</evidence>
<dbReference type="PANTHER" id="PTHR21236">
    <property type="entry name" value="GOLGI MEMBRANE PROTEIN YIP1"/>
    <property type="match status" value="1"/>
</dbReference>
<dbReference type="EMBL" id="HE612859">
    <property type="protein sequence ID" value="CCE62748.1"/>
    <property type="molecule type" value="Genomic_DNA"/>
</dbReference>
<dbReference type="RefSeq" id="XP_003685182.1">
    <property type="nucleotide sequence ID" value="XM_003685134.1"/>
</dbReference>
<dbReference type="PANTHER" id="PTHR21236:SF1">
    <property type="entry name" value="PROTEIN YIPF6"/>
    <property type="match status" value="1"/>
</dbReference>
<evidence type="ECO:0000313" key="8">
    <source>
        <dbReference type="EMBL" id="CCE62748.1"/>
    </source>
</evidence>
<feature type="region of interest" description="Disordered" evidence="6">
    <location>
        <begin position="1"/>
        <end position="78"/>
    </location>
</feature>
<evidence type="ECO:0000256" key="3">
    <source>
        <dbReference type="ARBA" id="ARBA00022692"/>
    </source>
</evidence>
<feature type="compositionally biased region" description="Basic residues" evidence="6">
    <location>
        <begin position="28"/>
        <end position="38"/>
    </location>
</feature>
<feature type="transmembrane region" description="Helical" evidence="7">
    <location>
        <begin position="239"/>
        <end position="260"/>
    </location>
</feature>
<comment type="subcellular location">
    <subcellularLocation>
        <location evidence="1">Membrane</location>
        <topology evidence="1">Multi-pass membrane protein</topology>
    </subcellularLocation>
</comment>
<evidence type="ECO:0000256" key="6">
    <source>
        <dbReference type="SAM" id="MobiDB-lite"/>
    </source>
</evidence>
<name>G8BSC7_TETPH</name>
<dbReference type="GO" id="GO:0016020">
    <property type="term" value="C:membrane"/>
    <property type="evidence" value="ECO:0007669"/>
    <property type="project" value="UniProtKB-SubCell"/>
</dbReference>
<protein>
    <recommendedName>
        <fullName evidence="10">Protein YIP</fullName>
    </recommendedName>
</protein>
<reference evidence="8 9" key="1">
    <citation type="journal article" date="2011" name="Proc. Natl. Acad. Sci. U.S.A.">
        <title>Evolutionary erosion of yeast sex chromosomes by mating-type switching accidents.</title>
        <authorList>
            <person name="Gordon J.L."/>
            <person name="Armisen D."/>
            <person name="Proux-Wera E."/>
            <person name="Oheigeartaigh S.S."/>
            <person name="Byrne K.P."/>
            <person name="Wolfe K.H."/>
        </authorList>
    </citation>
    <scope>NUCLEOTIDE SEQUENCE [LARGE SCALE GENOMIC DNA]</scope>
    <source>
        <strain evidence="9">ATCC 24235 / CBS 4417 / NBRC 1672 / NRRL Y-8282 / UCD 70-5</strain>
    </source>
</reference>
<feature type="transmembrane region" description="Helical" evidence="7">
    <location>
        <begin position="205"/>
        <end position="227"/>
    </location>
</feature>
<evidence type="ECO:0000256" key="1">
    <source>
        <dbReference type="ARBA" id="ARBA00004141"/>
    </source>
</evidence>
<comment type="similarity">
    <text evidence="2">Belongs to the YIP1 family.</text>
</comment>
<keyword evidence="9" id="KW-1185">Reference proteome</keyword>
<keyword evidence="5 7" id="KW-0472">Membrane</keyword>
<evidence type="ECO:0000256" key="2">
    <source>
        <dbReference type="ARBA" id="ARBA00010596"/>
    </source>
</evidence>
<dbReference type="GO" id="GO:0006888">
    <property type="term" value="P:endoplasmic reticulum to Golgi vesicle-mediated transport"/>
    <property type="evidence" value="ECO:0007669"/>
    <property type="project" value="InterPro"/>
</dbReference>
<feature type="transmembrane region" description="Helical" evidence="7">
    <location>
        <begin position="266"/>
        <end position="284"/>
    </location>
</feature>
<accession>G8BSC7</accession>
<evidence type="ECO:0000256" key="4">
    <source>
        <dbReference type="ARBA" id="ARBA00022989"/>
    </source>
</evidence>
<dbReference type="KEGG" id="tpf:TPHA_0D01070"/>
<gene>
    <name evidence="8" type="primary">TPHA0D01070</name>
    <name evidence="8" type="ordered locus">TPHA_0D01070</name>
</gene>
<keyword evidence="4 7" id="KW-1133">Transmembrane helix</keyword>
<dbReference type="Proteomes" id="UP000005666">
    <property type="component" value="Chromosome 4"/>
</dbReference>
<evidence type="ECO:0000256" key="7">
    <source>
        <dbReference type="SAM" id="Phobius"/>
    </source>
</evidence>
<organism evidence="8 9">
    <name type="scientific">Tetrapisispora phaffii (strain ATCC 24235 / CBS 4417 / NBRC 1672 / NRRL Y-8282 / UCD 70-5)</name>
    <name type="common">Yeast</name>
    <name type="synonym">Fabospora phaffii</name>
    <dbReference type="NCBI Taxonomy" id="1071381"/>
    <lineage>
        <taxon>Eukaryota</taxon>
        <taxon>Fungi</taxon>
        <taxon>Dikarya</taxon>
        <taxon>Ascomycota</taxon>
        <taxon>Saccharomycotina</taxon>
        <taxon>Saccharomycetes</taxon>
        <taxon>Saccharomycetales</taxon>
        <taxon>Saccharomycetaceae</taxon>
        <taxon>Tetrapisispora</taxon>
    </lineage>
</organism>
<keyword evidence="3 7" id="KW-0812">Transmembrane</keyword>
<evidence type="ECO:0000256" key="5">
    <source>
        <dbReference type="ARBA" id="ARBA00023136"/>
    </source>
</evidence>
<dbReference type="eggNOG" id="KOG2946">
    <property type="taxonomic scope" value="Eukaryota"/>
</dbReference>
<evidence type="ECO:0000313" key="9">
    <source>
        <dbReference type="Proteomes" id="UP000005666"/>
    </source>
</evidence>
<dbReference type="OMA" id="VVTMQIK"/>
<dbReference type="InterPro" id="IPR045231">
    <property type="entry name" value="Yip1/4-like"/>
</dbReference>
<dbReference type="GeneID" id="11534426"/>
<dbReference type="OrthoDB" id="411251at2759"/>
<dbReference type="STRING" id="1071381.G8BSC7"/>
<sequence>MSSIAAENDALVEPDIIESDIPISDKHAKNKKSSKGKSKGNYTSIGSEDAPLTNAPSISIPMEGNIDGSGPPNNQIIADATGISRGTLDESVLDTLKRDIIEINNRLKQVVYPHFPSSYALAGGVSQVNGGNSVDDLHAQSSDLWAPLTFVISYSLIVSHAQSLFSSLFITCWFILLVLALHLRLTKPHQSMSLISYISLSGYCLFPLVIQALLTQTLLPLLLRVALKGHTNLQVRINAILKLILISVCLMWATTAITLVTNAKGVVQVYPLALCLFGLAWLSISL</sequence>
<dbReference type="AlphaFoldDB" id="G8BSC7"/>
<dbReference type="HOGENOM" id="CLU_1166411_0_0_1"/>
<feature type="transmembrane region" description="Helical" evidence="7">
    <location>
        <begin position="164"/>
        <end position="185"/>
    </location>
</feature>